<evidence type="ECO:0000256" key="5">
    <source>
        <dbReference type="PIRNR" id="PIRNR000858"/>
    </source>
</evidence>
<feature type="compositionally biased region" description="Basic and acidic residues" evidence="7">
    <location>
        <begin position="253"/>
        <end position="265"/>
    </location>
</feature>
<evidence type="ECO:0000256" key="1">
    <source>
        <dbReference type="ARBA" id="ARBA00005612"/>
    </source>
</evidence>
<evidence type="ECO:0000256" key="2">
    <source>
        <dbReference type="ARBA" id="ARBA00007047"/>
    </source>
</evidence>
<comment type="similarity">
    <text evidence="3 5">Belongs to the 3-oxoacid CoA-transferase family.</text>
</comment>
<dbReference type="InterPro" id="IPR014388">
    <property type="entry name" value="3-oxoacid_CoA-transferase"/>
</dbReference>
<protein>
    <submittedName>
        <fullName evidence="8">3-oxoacid CoA-transferase</fullName>
    </submittedName>
</protein>
<dbReference type="Pfam" id="PF01144">
    <property type="entry name" value="CoA_trans"/>
    <property type="match status" value="2"/>
</dbReference>
<name>A0A1G9L5D8_9CORY</name>
<dbReference type="OrthoDB" id="9778604at2"/>
<dbReference type="InterPro" id="IPR037171">
    <property type="entry name" value="NagB/RpiA_transferase-like"/>
</dbReference>
<dbReference type="InterPro" id="IPR012792">
    <property type="entry name" value="3-oxoacid_CoA-transf_A"/>
</dbReference>
<evidence type="ECO:0000256" key="6">
    <source>
        <dbReference type="PIRSR" id="PIRSR000858-1"/>
    </source>
</evidence>
<accession>A0A1G9L5D8</accession>
<dbReference type="NCBIfam" id="TIGR02429">
    <property type="entry name" value="pcaI_scoA_fam"/>
    <property type="match status" value="1"/>
</dbReference>
<dbReference type="Proteomes" id="UP000199350">
    <property type="component" value="Chromosome I"/>
</dbReference>
<dbReference type="SMART" id="SM00882">
    <property type="entry name" value="CoA_trans"/>
    <property type="match status" value="2"/>
</dbReference>
<dbReference type="PROSITE" id="PS01273">
    <property type="entry name" value="COA_TRANSF_1"/>
    <property type="match status" value="1"/>
</dbReference>
<dbReference type="PANTHER" id="PTHR13707">
    <property type="entry name" value="KETOACID-COENZYME A TRANSFERASE"/>
    <property type="match status" value="1"/>
</dbReference>
<dbReference type="Gene3D" id="3.40.1080.10">
    <property type="entry name" value="Glutaconate Coenzyme A-transferase"/>
    <property type="match status" value="2"/>
</dbReference>
<gene>
    <name evidence="8" type="ORF">SAMN04488535_0007</name>
    <name evidence="9" type="ORF">SAMN04488535_2188</name>
</gene>
<dbReference type="NCBIfam" id="TIGR02428">
    <property type="entry name" value="pcaJ_scoB_fam"/>
    <property type="match status" value="1"/>
</dbReference>
<feature type="region of interest" description="Disordered" evidence="7">
    <location>
        <begin position="252"/>
        <end position="286"/>
    </location>
</feature>
<reference evidence="10" key="2">
    <citation type="submission" date="2016-10" db="EMBL/GenBank/DDBJ databases">
        <authorList>
            <person name="Varghese N."/>
            <person name="Submissions S."/>
        </authorList>
    </citation>
    <scope>NUCLEOTIDE SEQUENCE [LARGE SCALE GENOMIC DNA]</scope>
    <source>
        <strain evidence="10">DSM 20632</strain>
    </source>
</reference>
<evidence type="ECO:0000256" key="7">
    <source>
        <dbReference type="SAM" id="MobiDB-lite"/>
    </source>
</evidence>
<evidence type="ECO:0000256" key="4">
    <source>
        <dbReference type="ARBA" id="ARBA00022679"/>
    </source>
</evidence>
<dbReference type="STRING" id="38302.SAMN04488535_0007"/>
<dbReference type="EMBL" id="LT629700">
    <property type="protein sequence ID" value="SDL57026.1"/>
    <property type="molecule type" value="Genomic_DNA"/>
</dbReference>
<dbReference type="AlphaFoldDB" id="A0A1G9L5D8"/>
<keyword evidence="10" id="KW-1185">Reference proteome</keyword>
<proteinExistence type="inferred from homology"/>
<dbReference type="InterPro" id="IPR004165">
    <property type="entry name" value="CoA_trans_fam_I"/>
</dbReference>
<dbReference type="InterPro" id="IPR004163">
    <property type="entry name" value="CoA_transf_BS"/>
</dbReference>
<comment type="similarity">
    <text evidence="1">Belongs to the 3-oxoacid CoA-transferase subunit A family.</text>
</comment>
<dbReference type="GO" id="GO:0008410">
    <property type="term" value="F:CoA-transferase activity"/>
    <property type="evidence" value="ECO:0007669"/>
    <property type="project" value="InterPro"/>
</dbReference>
<sequence>MTFSKIVDGPEQALEGLEDGMTLAVGGFGVCGNPLVLLDGIVGTGVKDLTVYSNNPGTMIDDRHLGLSTLFQSKQVSKFCGSFFGFNKEFERQYFNGEIEVDLIPQGTLAEKMRAGGAGIPAFYTATGVDTARADGGLPSLYNSEGELVKTSEPLETREFEFKGETRTYVLEESVITDFALLRAHKADPEGNLIFRRTAGNFNADAATCGKITVVEVEHMVETGDLDPDEIDVPGIFVDRILPLTPEQATSKFIERSTVRPREEAPTEEAPAASEAAASDEPKKGWSRLEIAERAAQELKDGEYVNLGIGMPTAVANYIPADIHITLQSENGILKTGPYPYEDEVDPDIINAGKESVTILPGGATFSSSTSFAMIRGGHVDTAILGAMEVSQNGDIANWSIPGKKMTGMGGAMDLVKGARKVIAIMDHVARKDGSSRILKECTLPLTAKGAVDTIITNLCVFTVDENGLKLVELAPGVTEQDIADNTVADYTVAL</sequence>
<dbReference type="RefSeq" id="WP_092147115.1">
    <property type="nucleotide sequence ID" value="NZ_LT629700.1"/>
</dbReference>
<keyword evidence="4 5" id="KW-0808">Transferase</keyword>
<evidence type="ECO:0000313" key="8">
    <source>
        <dbReference type="EMBL" id="SDL57026.1"/>
    </source>
</evidence>
<dbReference type="InterPro" id="IPR012791">
    <property type="entry name" value="3-oxoacid_CoA-transf_B"/>
</dbReference>
<comment type="similarity">
    <text evidence="2">Belongs to the 3-oxoacid CoA-transferase subunit B family.</text>
</comment>
<dbReference type="SUPFAM" id="SSF100950">
    <property type="entry name" value="NagB/RpiA/CoA transferase-like"/>
    <property type="match status" value="2"/>
</dbReference>
<dbReference type="GO" id="GO:0046952">
    <property type="term" value="P:ketone body catabolic process"/>
    <property type="evidence" value="ECO:0007669"/>
    <property type="project" value="InterPro"/>
</dbReference>
<evidence type="ECO:0000313" key="10">
    <source>
        <dbReference type="Proteomes" id="UP000199350"/>
    </source>
</evidence>
<reference evidence="8" key="1">
    <citation type="submission" date="2016-10" db="EMBL/GenBank/DDBJ databases">
        <authorList>
            <person name="de Groot N.N."/>
        </authorList>
    </citation>
    <scope>NUCLEOTIDE SEQUENCE [LARGE SCALE GENOMIC DNA]</scope>
    <source>
        <strain evidence="8">DSM 20632</strain>
    </source>
</reference>
<dbReference type="PANTHER" id="PTHR13707:SF60">
    <property type="entry name" value="ACETATE COA-TRANSFERASE SUBUNIT ALPHA"/>
    <property type="match status" value="1"/>
</dbReference>
<evidence type="ECO:0000313" key="9">
    <source>
        <dbReference type="EMBL" id="SDM16540.1"/>
    </source>
</evidence>
<organism evidence="8 10">
    <name type="scientific">Corynebacterium mycetoides</name>
    <dbReference type="NCBI Taxonomy" id="38302"/>
    <lineage>
        <taxon>Bacteria</taxon>
        <taxon>Bacillati</taxon>
        <taxon>Actinomycetota</taxon>
        <taxon>Actinomycetes</taxon>
        <taxon>Mycobacteriales</taxon>
        <taxon>Corynebacteriaceae</taxon>
        <taxon>Corynebacterium</taxon>
    </lineage>
</organism>
<feature type="compositionally biased region" description="Low complexity" evidence="7">
    <location>
        <begin position="268"/>
        <end position="279"/>
    </location>
</feature>
<feature type="active site" description="5-glutamyl coenzyme A thioester intermediate" evidence="6">
    <location>
        <position position="330"/>
    </location>
</feature>
<dbReference type="PIRSF" id="PIRSF000858">
    <property type="entry name" value="SCOT-t"/>
    <property type="match status" value="1"/>
</dbReference>
<evidence type="ECO:0000256" key="3">
    <source>
        <dbReference type="ARBA" id="ARBA00007154"/>
    </source>
</evidence>
<dbReference type="EMBL" id="LT629700">
    <property type="protein sequence ID" value="SDM16540.1"/>
    <property type="molecule type" value="Genomic_DNA"/>
</dbReference>